<organism evidence="1 2">
    <name type="scientific">Pseudoteredinibacter isoporae</name>
    <dbReference type="NCBI Taxonomy" id="570281"/>
    <lineage>
        <taxon>Bacteria</taxon>
        <taxon>Pseudomonadati</taxon>
        <taxon>Pseudomonadota</taxon>
        <taxon>Gammaproteobacteria</taxon>
        <taxon>Cellvibrionales</taxon>
        <taxon>Cellvibrionaceae</taxon>
        <taxon>Pseudoteredinibacter</taxon>
    </lineage>
</organism>
<evidence type="ECO:0000313" key="1">
    <source>
        <dbReference type="EMBL" id="MBB6523005.1"/>
    </source>
</evidence>
<comment type="caution">
    <text evidence="1">The sequence shown here is derived from an EMBL/GenBank/DDBJ whole genome shotgun (WGS) entry which is preliminary data.</text>
</comment>
<dbReference type="Proteomes" id="UP000528457">
    <property type="component" value="Unassembled WGS sequence"/>
</dbReference>
<sequence length="175" mass="20125">MPKKKPEYNHEHFKTALTSLDKLTTVVKTAIHYESQIWKFLELSPLSADTVGMLTGNQFSKAIVLCGVLGLNQNMVSLLRDFNSIRNNYAHNMEYSLTDEIIEQYLDGCYPHLNKSTMICLKHLGIIKDHDHTEWQEKLGSLNKYTQFIVTLYALELELQHEVYSFSKDQASKGP</sequence>
<protein>
    <recommendedName>
        <fullName evidence="3">DUF4145 domain-containing protein</fullName>
    </recommendedName>
</protein>
<reference evidence="1 2" key="1">
    <citation type="submission" date="2020-08" db="EMBL/GenBank/DDBJ databases">
        <title>Genomic Encyclopedia of Type Strains, Phase IV (KMG-IV): sequencing the most valuable type-strain genomes for metagenomic binning, comparative biology and taxonomic classification.</title>
        <authorList>
            <person name="Goeker M."/>
        </authorList>
    </citation>
    <scope>NUCLEOTIDE SEQUENCE [LARGE SCALE GENOMIC DNA]</scope>
    <source>
        <strain evidence="1 2">DSM 22368</strain>
    </source>
</reference>
<evidence type="ECO:0000313" key="2">
    <source>
        <dbReference type="Proteomes" id="UP000528457"/>
    </source>
</evidence>
<accession>A0A7X0MX83</accession>
<dbReference type="RefSeq" id="WP_166844018.1">
    <property type="nucleotide sequence ID" value="NZ_JAAONY010000003.1"/>
</dbReference>
<name>A0A7X0MX83_9GAMM</name>
<dbReference type="EMBL" id="JACHHT010000003">
    <property type="protein sequence ID" value="MBB6523005.1"/>
    <property type="molecule type" value="Genomic_DNA"/>
</dbReference>
<keyword evidence="2" id="KW-1185">Reference proteome</keyword>
<proteinExistence type="predicted"/>
<gene>
    <name evidence="1" type="ORF">HNR48_003307</name>
</gene>
<dbReference type="AlphaFoldDB" id="A0A7X0MX83"/>
<evidence type="ECO:0008006" key="3">
    <source>
        <dbReference type="Google" id="ProtNLM"/>
    </source>
</evidence>
<dbReference type="InParanoid" id="A0A7X0MX83"/>